<keyword evidence="2" id="KW-1185">Reference proteome</keyword>
<gene>
    <name evidence="1" type="ORF">PHYSODRAFT_343400</name>
</gene>
<proteinExistence type="predicted"/>
<dbReference type="Proteomes" id="UP000002640">
    <property type="component" value="Unassembled WGS sequence"/>
</dbReference>
<accession>G5AJJ3</accession>
<evidence type="ECO:0000313" key="2">
    <source>
        <dbReference type="Proteomes" id="UP000002640"/>
    </source>
</evidence>
<organism evidence="1 2">
    <name type="scientific">Phytophthora sojae (strain P6497)</name>
    <name type="common">Soybean stem and root rot agent</name>
    <name type="synonym">Phytophthora megasperma f. sp. glycines</name>
    <dbReference type="NCBI Taxonomy" id="1094619"/>
    <lineage>
        <taxon>Eukaryota</taxon>
        <taxon>Sar</taxon>
        <taxon>Stramenopiles</taxon>
        <taxon>Oomycota</taxon>
        <taxon>Peronosporomycetes</taxon>
        <taxon>Peronosporales</taxon>
        <taxon>Peronosporaceae</taxon>
        <taxon>Phytophthora</taxon>
    </lineage>
</organism>
<dbReference type="AlphaFoldDB" id="G5AJJ3"/>
<sequence>MESFTTRATHVARADCLHLSDPEWEALQRLSTVIATQGFILMEQRDVAATTAAPSGTTLWRSAELFSEKGGRADRLEAWEIGDRETGSKDLRIRRSSSGDLRWSDDAGA</sequence>
<dbReference type="KEGG" id="psoj:PHYSODRAFT_343400"/>
<name>G5AJJ3_PHYSP</name>
<dbReference type="GeneID" id="20648540"/>
<dbReference type="EMBL" id="JH159225">
    <property type="protein sequence ID" value="EGZ04307.1"/>
    <property type="molecule type" value="Genomic_DNA"/>
</dbReference>
<evidence type="ECO:0000313" key="1">
    <source>
        <dbReference type="EMBL" id="EGZ04307.1"/>
    </source>
</evidence>
<reference evidence="1 2" key="1">
    <citation type="journal article" date="2006" name="Science">
        <title>Phytophthora genome sequences uncover evolutionary origins and mechanisms of pathogenesis.</title>
        <authorList>
            <person name="Tyler B.M."/>
            <person name="Tripathy S."/>
            <person name="Zhang X."/>
            <person name="Dehal P."/>
            <person name="Jiang R.H."/>
            <person name="Aerts A."/>
            <person name="Arredondo F.D."/>
            <person name="Baxter L."/>
            <person name="Bensasson D."/>
            <person name="Beynon J.L."/>
            <person name="Chapman J."/>
            <person name="Damasceno C.M."/>
            <person name="Dorrance A.E."/>
            <person name="Dou D."/>
            <person name="Dickerman A.W."/>
            <person name="Dubchak I.L."/>
            <person name="Garbelotto M."/>
            <person name="Gijzen M."/>
            <person name="Gordon S.G."/>
            <person name="Govers F."/>
            <person name="Grunwald N.J."/>
            <person name="Huang W."/>
            <person name="Ivors K.L."/>
            <person name="Jones R.W."/>
            <person name="Kamoun S."/>
            <person name="Krampis K."/>
            <person name="Lamour K.H."/>
            <person name="Lee M.K."/>
            <person name="McDonald W.H."/>
            <person name="Medina M."/>
            <person name="Meijer H.J."/>
            <person name="Nordberg E.K."/>
            <person name="Maclean D.J."/>
            <person name="Ospina-Giraldo M.D."/>
            <person name="Morris P.F."/>
            <person name="Phuntumart V."/>
            <person name="Putnam N.H."/>
            <person name="Rash S."/>
            <person name="Rose J.K."/>
            <person name="Sakihama Y."/>
            <person name="Salamov A.A."/>
            <person name="Savidor A."/>
            <person name="Scheuring C.F."/>
            <person name="Smith B.M."/>
            <person name="Sobral B.W."/>
            <person name="Terry A."/>
            <person name="Torto-Alalibo T.A."/>
            <person name="Win J."/>
            <person name="Xu Z."/>
            <person name="Zhang H."/>
            <person name="Grigoriev I.V."/>
            <person name="Rokhsar D.S."/>
            <person name="Boore J.L."/>
        </authorList>
    </citation>
    <scope>NUCLEOTIDE SEQUENCE [LARGE SCALE GENOMIC DNA]</scope>
    <source>
        <strain evidence="1 2">P6497</strain>
    </source>
</reference>
<protein>
    <submittedName>
        <fullName evidence="1">Uncharacterized protein</fullName>
    </submittedName>
</protein>
<dbReference type="InParanoid" id="G5AJJ3"/>
<dbReference type="RefSeq" id="XP_009540244.1">
    <property type="nucleotide sequence ID" value="XM_009541949.1"/>
</dbReference>